<evidence type="ECO:0000256" key="4">
    <source>
        <dbReference type="ARBA" id="ARBA00022640"/>
    </source>
</evidence>
<keyword evidence="9" id="KW-1185">Reference proteome</keyword>
<evidence type="ECO:0000313" key="8">
    <source>
        <dbReference type="EMBL" id="GFP97459.1"/>
    </source>
</evidence>
<dbReference type="Pfam" id="PF05695">
    <property type="entry name" value="Ycf2"/>
    <property type="match status" value="1"/>
</dbReference>
<name>A0A830CEJ8_9LAMI</name>
<dbReference type="PANTHER" id="PTHR33078">
    <property type="entry name" value="PROTEIN YCF2-RELATED"/>
    <property type="match status" value="1"/>
</dbReference>
<comment type="subcellular location">
    <subcellularLocation>
        <location evidence="2">Plastid</location>
    </subcellularLocation>
</comment>
<dbReference type="GO" id="GO:0005524">
    <property type="term" value="F:ATP binding"/>
    <property type="evidence" value="ECO:0007669"/>
    <property type="project" value="UniProtKB-KW"/>
</dbReference>
<feature type="domain" description="Ycf2 N-terminal" evidence="7">
    <location>
        <begin position="1"/>
        <end position="39"/>
    </location>
</feature>
<feature type="non-terminal residue" evidence="8">
    <location>
        <position position="1"/>
    </location>
</feature>
<dbReference type="InterPro" id="IPR056777">
    <property type="entry name" value="Ycf2_N"/>
</dbReference>
<protein>
    <submittedName>
        <fullName evidence="8">Protein ycf2</fullName>
    </submittedName>
</protein>
<keyword evidence="5" id="KW-0547">Nucleotide-binding</keyword>
<dbReference type="GO" id="GO:0009536">
    <property type="term" value="C:plastid"/>
    <property type="evidence" value="ECO:0007669"/>
    <property type="project" value="UniProtKB-SubCell"/>
</dbReference>
<comment type="function">
    <text evidence="1">Probable ATPase of unknown function. Its presence in a non-photosynthetic plant (Epifagus virginiana) and experiments in tobacco indicate that it has an essential function which is probably not related to photosynthesis.</text>
</comment>
<gene>
    <name evidence="8" type="ORF">PHJA_001890000</name>
</gene>
<sequence>IRSKKKYLNINLIDIIDLKPNPINKITFLRNTRYLSHTSKEIYSLIIKRKNQELYYL</sequence>
<dbReference type="Proteomes" id="UP000653305">
    <property type="component" value="Unassembled WGS sequence"/>
</dbReference>
<dbReference type="EMBL" id="BMAC01000490">
    <property type="protein sequence ID" value="GFP97459.1"/>
    <property type="molecule type" value="Genomic_DNA"/>
</dbReference>
<evidence type="ECO:0000256" key="3">
    <source>
        <dbReference type="ARBA" id="ARBA00009361"/>
    </source>
</evidence>
<accession>A0A830CEJ8</accession>
<proteinExistence type="inferred from homology"/>
<comment type="similarity">
    <text evidence="3">Belongs to the Ycf2 family.</text>
</comment>
<keyword evidence="6" id="KW-0067">ATP-binding</keyword>
<organism evidence="8 9">
    <name type="scientific">Phtheirospermum japonicum</name>
    <dbReference type="NCBI Taxonomy" id="374723"/>
    <lineage>
        <taxon>Eukaryota</taxon>
        <taxon>Viridiplantae</taxon>
        <taxon>Streptophyta</taxon>
        <taxon>Embryophyta</taxon>
        <taxon>Tracheophyta</taxon>
        <taxon>Spermatophyta</taxon>
        <taxon>Magnoliopsida</taxon>
        <taxon>eudicotyledons</taxon>
        <taxon>Gunneridae</taxon>
        <taxon>Pentapetalae</taxon>
        <taxon>asterids</taxon>
        <taxon>lamiids</taxon>
        <taxon>Lamiales</taxon>
        <taxon>Orobanchaceae</taxon>
        <taxon>Orobanchaceae incertae sedis</taxon>
        <taxon>Phtheirospermum</taxon>
    </lineage>
</organism>
<evidence type="ECO:0000256" key="5">
    <source>
        <dbReference type="ARBA" id="ARBA00022741"/>
    </source>
</evidence>
<dbReference type="AlphaFoldDB" id="A0A830CEJ8"/>
<comment type="caution">
    <text evidence="8">The sequence shown here is derived from an EMBL/GenBank/DDBJ whole genome shotgun (WGS) entry which is preliminary data.</text>
</comment>
<keyword evidence="4" id="KW-0934">Plastid</keyword>
<evidence type="ECO:0000256" key="1">
    <source>
        <dbReference type="ARBA" id="ARBA00002329"/>
    </source>
</evidence>
<evidence type="ECO:0000256" key="2">
    <source>
        <dbReference type="ARBA" id="ARBA00004474"/>
    </source>
</evidence>
<reference evidence="8" key="1">
    <citation type="submission" date="2020-07" db="EMBL/GenBank/DDBJ databases">
        <title>Ethylene signaling mediates host invasion by parasitic plants.</title>
        <authorList>
            <person name="Yoshida S."/>
        </authorList>
    </citation>
    <scope>NUCLEOTIDE SEQUENCE</scope>
    <source>
        <strain evidence="8">Okayama</strain>
    </source>
</reference>
<evidence type="ECO:0000313" key="9">
    <source>
        <dbReference type="Proteomes" id="UP000653305"/>
    </source>
</evidence>
<dbReference type="PANTHER" id="PTHR33078:SF100">
    <property type="entry name" value="PROTEIN YCF2"/>
    <property type="match status" value="1"/>
</dbReference>
<evidence type="ECO:0000259" key="7">
    <source>
        <dbReference type="Pfam" id="PF05695"/>
    </source>
</evidence>
<evidence type="ECO:0000256" key="6">
    <source>
        <dbReference type="ARBA" id="ARBA00022840"/>
    </source>
</evidence>